<feature type="compositionally biased region" description="Low complexity" evidence="1">
    <location>
        <begin position="146"/>
        <end position="168"/>
    </location>
</feature>
<keyword evidence="4" id="KW-1185">Reference proteome</keyword>
<feature type="signal peptide" evidence="2">
    <location>
        <begin position="1"/>
        <end position="26"/>
    </location>
</feature>
<feature type="compositionally biased region" description="Low complexity" evidence="1">
    <location>
        <begin position="68"/>
        <end position="138"/>
    </location>
</feature>
<dbReference type="Proteomes" id="UP001156940">
    <property type="component" value="Unassembled WGS sequence"/>
</dbReference>
<keyword evidence="2" id="KW-0732">Signal</keyword>
<evidence type="ECO:0000256" key="1">
    <source>
        <dbReference type="SAM" id="MobiDB-lite"/>
    </source>
</evidence>
<sequence>MTRPFANLAACLALLALAAMDSTAAAQQAPTTEPVDPSHGPVRSDDPGLRAIASPPRQGDDDGGPGQGRQPQSDDGGPGQGRQPQSDDGGPGQGRQPQSDDGGPGQGRQPQSDDGGPGQGRQPQSDDGGPGQGRQPQGDDGGPGQGRQDLALTGPWSSAPPGSAGAPAPSYPPA</sequence>
<gene>
    <name evidence="3" type="ORF">QFW77_17700</name>
</gene>
<evidence type="ECO:0000313" key="4">
    <source>
        <dbReference type="Proteomes" id="UP001156940"/>
    </source>
</evidence>
<feature type="chain" id="PRO_5046626682" description="Translation initiation factor IF-2" evidence="2">
    <location>
        <begin position="27"/>
        <end position="174"/>
    </location>
</feature>
<reference evidence="3 4" key="1">
    <citation type="submission" date="2023-04" db="EMBL/GenBank/DDBJ databases">
        <title>Luteimonas endophyticus RD2P54.</title>
        <authorList>
            <person name="Sun J.-Q."/>
        </authorList>
    </citation>
    <scope>NUCLEOTIDE SEQUENCE [LARGE SCALE GENOMIC DNA]</scope>
    <source>
        <strain evidence="3 4">RD2P54</strain>
    </source>
</reference>
<comment type="caution">
    <text evidence="3">The sequence shown here is derived from an EMBL/GenBank/DDBJ whole genome shotgun (WGS) entry which is preliminary data.</text>
</comment>
<name>A0ABT6JDB9_9GAMM</name>
<accession>A0ABT6JDB9</accession>
<evidence type="ECO:0000313" key="3">
    <source>
        <dbReference type="EMBL" id="MDH5824807.1"/>
    </source>
</evidence>
<organism evidence="3 4">
    <name type="scientific">Luteimonas endophytica</name>
    <dbReference type="NCBI Taxonomy" id="3042023"/>
    <lineage>
        <taxon>Bacteria</taxon>
        <taxon>Pseudomonadati</taxon>
        <taxon>Pseudomonadota</taxon>
        <taxon>Gammaproteobacteria</taxon>
        <taxon>Lysobacterales</taxon>
        <taxon>Lysobacteraceae</taxon>
        <taxon>Luteimonas</taxon>
    </lineage>
</organism>
<proteinExistence type="predicted"/>
<feature type="region of interest" description="Disordered" evidence="1">
    <location>
        <begin position="22"/>
        <end position="174"/>
    </location>
</feature>
<dbReference type="EMBL" id="JARXRM010000046">
    <property type="protein sequence ID" value="MDH5824807.1"/>
    <property type="molecule type" value="Genomic_DNA"/>
</dbReference>
<evidence type="ECO:0000256" key="2">
    <source>
        <dbReference type="SAM" id="SignalP"/>
    </source>
</evidence>
<dbReference type="RefSeq" id="WP_280576160.1">
    <property type="nucleotide sequence ID" value="NZ_JARXRM010000046.1"/>
</dbReference>
<evidence type="ECO:0008006" key="5">
    <source>
        <dbReference type="Google" id="ProtNLM"/>
    </source>
</evidence>
<protein>
    <recommendedName>
        <fullName evidence="5">Translation initiation factor IF-2</fullName>
    </recommendedName>
</protein>